<evidence type="ECO:0000259" key="2">
    <source>
        <dbReference type="Pfam" id="PF01966"/>
    </source>
</evidence>
<proteinExistence type="predicted"/>
<dbReference type="SUPFAM" id="SSF81891">
    <property type="entry name" value="Poly A polymerase C-terminal region-like"/>
    <property type="match status" value="1"/>
</dbReference>
<dbReference type="InterPro" id="IPR006675">
    <property type="entry name" value="HDIG_dom"/>
</dbReference>
<dbReference type="GO" id="GO:0000166">
    <property type="term" value="F:nucleotide binding"/>
    <property type="evidence" value="ECO:0007669"/>
    <property type="project" value="UniProtKB-KW"/>
</dbReference>
<keyword evidence="1" id="KW-0547">Nucleotide-binding</keyword>
<accession>X0Y292</accession>
<gene>
    <name evidence="4" type="ORF">S01H1_82440</name>
</gene>
<dbReference type="Pfam" id="PF12627">
    <property type="entry name" value="PolyA_pol_RNAbd"/>
    <property type="match status" value="1"/>
</dbReference>
<protein>
    <recommendedName>
        <fullName evidence="5">HD domain-containing protein</fullName>
    </recommendedName>
</protein>
<sequence>GEIVDPFGGTKDIADRIVRCVGNSEERFNEDPLRMMRAVRFACQLNFWLEVRINHPERLRIISHERIRDELIKIILTNKPGFGIKRLCACGLMDYIIPEFMDLKRIEQGNHHIKDAFHHSVLVLDKGRMVDHKEYNLIFRLACLLHDIAKPETKSEDASGVHFYSHHYVGSKKARRILKRLRFDNDTIDRTCH</sequence>
<dbReference type="InterPro" id="IPR050124">
    <property type="entry name" value="tRNA_CCA-adding_enzyme"/>
</dbReference>
<comment type="caution">
    <text evidence="4">The sequence shown here is derived from an EMBL/GenBank/DDBJ whole genome shotgun (WGS) entry which is preliminary data.</text>
</comment>
<feature type="non-terminal residue" evidence="4">
    <location>
        <position position="193"/>
    </location>
</feature>
<feature type="non-terminal residue" evidence="4">
    <location>
        <position position="1"/>
    </location>
</feature>
<dbReference type="PANTHER" id="PTHR47545">
    <property type="entry name" value="MULTIFUNCTIONAL CCA PROTEIN"/>
    <property type="match status" value="1"/>
</dbReference>
<dbReference type="InterPro" id="IPR006674">
    <property type="entry name" value="HD_domain"/>
</dbReference>
<dbReference type="NCBIfam" id="TIGR00277">
    <property type="entry name" value="HDIG"/>
    <property type="match status" value="1"/>
</dbReference>
<feature type="domain" description="HD" evidence="2">
    <location>
        <begin position="117"/>
        <end position="186"/>
    </location>
</feature>
<reference evidence="4" key="1">
    <citation type="journal article" date="2014" name="Front. Microbiol.">
        <title>High frequency of phylogenetically diverse reductive dehalogenase-homologous genes in deep subseafloor sedimentary metagenomes.</title>
        <authorList>
            <person name="Kawai M."/>
            <person name="Futagami T."/>
            <person name="Toyoda A."/>
            <person name="Takaki Y."/>
            <person name="Nishi S."/>
            <person name="Hori S."/>
            <person name="Arai W."/>
            <person name="Tsubouchi T."/>
            <person name="Morono Y."/>
            <person name="Uchiyama I."/>
            <person name="Ito T."/>
            <person name="Fujiyama A."/>
            <person name="Inagaki F."/>
            <person name="Takami H."/>
        </authorList>
    </citation>
    <scope>NUCLEOTIDE SEQUENCE</scope>
    <source>
        <strain evidence="4">Expedition CK06-06</strain>
    </source>
</reference>
<dbReference type="EMBL" id="BARS01055887">
    <property type="protein sequence ID" value="GAG49830.1"/>
    <property type="molecule type" value="Genomic_DNA"/>
</dbReference>
<evidence type="ECO:0000259" key="3">
    <source>
        <dbReference type="Pfam" id="PF12627"/>
    </source>
</evidence>
<name>X0Y292_9ZZZZ</name>
<dbReference type="Pfam" id="PF01966">
    <property type="entry name" value="HD"/>
    <property type="match status" value="1"/>
</dbReference>
<dbReference type="Gene3D" id="1.10.3090.10">
    <property type="entry name" value="cca-adding enzyme, domain 2"/>
    <property type="match status" value="1"/>
</dbReference>
<evidence type="ECO:0000256" key="1">
    <source>
        <dbReference type="ARBA" id="ARBA00022741"/>
    </source>
</evidence>
<evidence type="ECO:0008006" key="5">
    <source>
        <dbReference type="Google" id="ProtNLM"/>
    </source>
</evidence>
<dbReference type="AlphaFoldDB" id="X0Y292"/>
<organism evidence="4">
    <name type="scientific">marine sediment metagenome</name>
    <dbReference type="NCBI Taxonomy" id="412755"/>
    <lineage>
        <taxon>unclassified sequences</taxon>
        <taxon>metagenomes</taxon>
        <taxon>ecological metagenomes</taxon>
    </lineage>
</organism>
<feature type="domain" description="tRNA nucleotidyltransferase/poly(A) polymerase RNA and SrmB- binding" evidence="3">
    <location>
        <begin position="57"/>
        <end position="100"/>
    </location>
</feature>
<dbReference type="InterPro" id="IPR032828">
    <property type="entry name" value="PolyA_RNA-bd"/>
</dbReference>
<evidence type="ECO:0000313" key="4">
    <source>
        <dbReference type="EMBL" id="GAG49830.1"/>
    </source>
</evidence>